<dbReference type="GO" id="GO:0009103">
    <property type="term" value="P:lipopolysaccharide biosynthetic process"/>
    <property type="evidence" value="ECO:0007669"/>
    <property type="project" value="TreeGrafter"/>
</dbReference>
<organism evidence="4 5">
    <name type="scientific">Fulvivirga sedimenti</name>
    <dbReference type="NCBI Taxonomy" id="2879465"/>
    <lineage>
        <taxon>Bacteria</taxon>
        <taxon>Pseudomonadati</taxon>
        <taxon>Bacteroidota</taxon>
        <taxon>Cytophagia</taxon>
        <taxon>Cytophagales</taxon>
        <taxon>Fulvivirgaceae</taxon>
        <taxon>Fulvivirga</taxon>
    </lineage>
</organism>
<evidence type="ECO:0000259" key="2">
    <source>
        <dbReference type="Pfam" id="PF00534"/>
    </source>
</evidence>
<reference evidence="4" key="1">
    <citation type="submission" date="2021-09" db="EMBL/GenBank/DDBJ databases">
        <title>Fulvivirga sp. isolated from coastal sediment.</title>
        <authorList>
            <person name="Yu H."/>
        </authorList>
    </citation>
    <scope>NUCLEOTIDE SEQUENCE</scope>
    <source>
        <strain evidence="4">1062</strain>
    </source>
</reference>
<dbReference type="InterPro" id="IPR028098">
    <property type="entry name" value="Glyco_trans_4-like_N"/>
</dbReference>
<feature type="domain" description="Glycosyl transferase family 1" evidence="2">
    <location>
        <begin position="164"/>
        <end position="326"/>
    </location>
</feature>
<evidence type="ECO:0000313" key="4">
    <source>
        <dbReference type="EMBL" id="MCA6078110.1"/>
    </source>
</evidence>
<dbReference type="Proteomes" id="UP001139409">
    <property type="component" value="Unassembled WGS sequence"/>
</dbReference>
<dbReference type="Pfam" id="PF13439">
    <property type="entry name" value="Glyco_transf_4"/>
    <property type="match status" value="1"/>
</dbReference>
<sequence>MGVPKDEMEKELDNHGIQWSFLQFNSSSIGKITDMISFSRAVNSIIESGGIDLIHARSYVAGDVALKMHKKYDIPYLFDIRGFWIDERVERGIWNLRNPIRYIAYRYFKKVEGELYRNAAGVITLTHLSKGIISQKWSTDSDCITVIPCAADFSVFRPENDQQKKEFRIEQGIPADDLVISYSGSIGGVYLLDEMLDFYELLQKRYPEAWFLFLTPYPAELILARCKTRNTNSDRIRVTYVDHRDINRFLNLSDINIFFLRESYSISASMPTKLGEIWAAGIPVIANEISDFPRYFVEGTNGLLIQSITSAAMQQCVDQVDRLISTDPEEIRSHAQCYFSLEDAIKKYDLAYSRILGKYNEPAYDE</sequence>
<dbReference type="Gene3D" id="3.40.50.2000">
    <property type="entry name" value="Glycogen Phosphorylase B"/>
    <property type="match status" value="2"/>
</dbReference>
<name>A0A9X1KZC6_9BACT</name>
<dbReference type="GO" id="GO:0016757">
    <property type="term" value="F:glycosyltransferase activity"/>
    <property type="evidence" value="ECO:0007669"/>
    <property type="project" value="UniProtKB-KW"/>
</dbReference>
<dbReference type="SUPFAM" id="SSF53756">
    <property type="entry name" value="UDP-Glycosyltransferase/glycogen phosphorylase"/>
    <property type="match status" value="1"/>
</dbReference>
<keyword evidence="1 4" id="KW-0808">Transferase</keyword>
<protein>
    <submittedName>
        <fullName evidence="4">Glycosyltransferase</fullName>
        <ecNumber evidence="4">2.4.-.-</ecNumber>
    </submittedName>
</protein>
<evidence type="ECO:0000313" key="5">
    <source>
        <dbReference type="Proteomes" id="UP001139409"/>
    </source>
</evidence>
<dbReference type="AlphaFoldDB" id="A0A9X1KZC6"/>
<evidence type="ECO:0000259" key="3">
    <source>
        <dbReference type="Pfam" id="PF13439"/>
    </source>
</evidence>
<dbReference type="Pfam" id="PF00534">
    <property type="entry name" value="Glycos_transf_1"/>
    <property type="match status" value="1"/>
</dbReference>
<dbReference type="RefSeq" id="WP_225698966.1">
    <property type="nucleotide sequence ID" value="NZ_JAIXNE010000005.1"/>
</dbReference>
<keyword evidence="5" id="KW-1185">Reference proteome</keyword>
<keyword evidence="4" id="KW-0328">Glycosyltransferase</keyword>
<evidence type="ECO:0000256" key="1">
    <source>
        <dbReference type="ARBA" id="ARBA00022679"/>
    </source>
</evidence>
<gene>
    <name evidence="4" type="ORF">LDX50_24780</name>
</gene>
<dbReference type="PANTHER" id="PTHR46401:SF2">
    <property type="entry name" value="GLYCOSYLTRANSFERASE WBBK-RELATED"/>
    <property type="match status" value="1"/>
</dbReference>
<dbReference type="InterPro" id="IPR001296">
    <property type="entry name" value="Glyco_trans_1"/>
</dbReference>
<dbReference type="EMBL" id="JAIXNE010000005">
    <property type="protein sequence ID" value="MCA6078110.1"/>
    <property type="molecule type" value="Genomic_DNA"/>
</dbReference>
<comment type="caution">
    <text evidence="4">The sequence shown here is derived from an EMBL/GenBank/DDBJ whole genome shotgun (WGS) entry which is preliminary data.</text>
</comment>
<dbReference type="EC" id="2.4.-.-" evidence="4"/>
<dbReference type="PANTHER" id="PTHR46401">
    <property type="entry name" value="GLYCOSYLTRANSFERASE WBBK-RELATED"/>
    <property type="match status" value="1"/>
</dbReference>
<proteinExistence type="predicted"/>
<accession>A0A9X1KZC6</accession>
<feature type="domain" description="Glycosyltransferase subfamily 4-like N-terminal" evidence="3">
    <location>
        <begin position="31"/>
        <end position="152"/>
    </location>
</feature>